<evidence type="ECO:0000313" key="1">
    <source>
        <dbReference type="EMBL" id="KAK8946386.1"/>
    </source>
</evidence>
<reference evidence="1 2" key="1">
    <citation type="journal article" date="2022" name="Nat. Plants">
        <title>Genomes of leafy and leafless Platanthera orchids illuminate the evolution of mycoheterotrophy.</title>
        <authorList>
            <person name="Li M.H."/>
            <person name="Liu K.W."/>
            <person name="Li Z."/>
            <person name="Lu H.C."/>
            <person name="Ye Q.L."/>
            <person name="Zhang D."/>
            <person name="Wang J.Y."/>
            <person name="Li Y.F."/>
            <person name="Zhong Z.M."/>
            <person name="Liu X."/>
            <person name="Yu X."/>
            <person name="Liu D.K."/>
            <person name="Tu X.D."/>
            <person name="Liu B."/>
            <person name="Hao Y."/>
            <person name="Liao X.Y."/>
            <person name="Jiang Y.T."/>
            <person name="Sun W.H."/>
            <person name="Chen J."/>
            <person name="Chen Y.Q."/>
            <person name="Ai Y."/>
            <person name="Zhai J.W."/>
            <person name="Wu S.S."/>
            <person name="Zhou Z."/>
            <person name="Hsiao Y.Y."/>
            <person name="Wu W.L."/>
            <person name="Chen Y.Y."/>
            <person name="Lin Y.F."/>
            <person name="Hsu J.L."/>
            <person name="Li C.Y."/>
            <person name="Wang Z.W."/>
            <person name="Zhao X."/>
            <person name="Zhong W.Y."/>
            <person name="Ma X.K."/>
            <person name="Ma L."/>
            <person name="Huang J."/>
            <person name="Chen G.Z."/>
            <person name="Huang M.Z."/>
            <person name="Huang L."/>
            <person name="Peng D.H."/>
            <person name="Luo Y.B."/>
            <person name="Zou S.Q."/>
            <person name="Chen S.P."/>
            <person name="Lan S."/>
            <person name="Tsai W.C."/>
            <person name="Van de Peer Y."/>
            <person name="Liu Z.J."/>
        </authorList>
    </citation>
    <scope>NUCLEOTIDE SEQUENCE [LARGE SCALE GENOMIC DNA]</scope>
    <source>
        <strain evidence="1">Lor287</strain>
    </source>
</reference>
<dbReference type="AlphaFoldDB" id="A0AAP0BNX0"/>
<accession>A0AAP0BNX0</accession>
<gene>
    <name evidence="1" type="ORF">KSP39_PZI006754</name>
</gene>
<organism evidence="1 2">
    <name type="scientific">Platanthera zijinensis</name>
    <dbReference type="NCBI Taxonomy" id="2320716"/>
    <lineage>
        <taxon>Eukaryota</taxon>
        <taxon>Viridiplantae</taxon>
        <taxon>Streptophyta</taxon>
        <taxon>Embryophyta</taxon>
        <taxon>Tracheophyta</taxon>
        <taxon>Spermatophyta</taxon>
        <taxon>Magnoliopsida</taxon>
        <taxon>Liliopsida</taxon>
        <taxon>Asparagales</taxon>
        <taxon>Orchidaceae</taxon>
        <taxon>Orchidoideae</taxon>
        <taxon>Orchideae</taxon>
        <taxon>Orchidinae</taxon>
        <taxon>Platanthera</taxon>
    </lineage>
</organism>
<evidence type="ECO:0000313" key="2">
    <source>
        <dbReference type="Proteomes" id="UP001418222"/>
    </source>
</evidence>
<sequence length="133" mass="14961">MWEMRDTDDLAFLPDFSHVTFLHVRRSFMCDRFPTVLVVAPHLLFRILILSFRLTADAFLLVTAKKRVGDAKFLPASNALLLKNSAECMVGETTDHIGLNLCCGGHDAVIYGYWMGPDLEDGWGFLVASVIQR</sequence>
<comment type="caution">
    <text evidence="1">The sequence shown here is derived from an EMBL/GenBank/DDBJ whole genome shotgun (WGS) entry which is preliminary data.</text>
</comment>
<keyword evidence="2" id="KW-1185">Reference proteome</keyword>
<protein>
    <submittedName>
        <fullName evidence="1">Uncharacterized protein</fullName>
    </submittedName>
</protein>
<dbReference type="Proteomes" id="UP001418222">
    <property type="component" value="Unassembled WGS sequence"/>
</dbReference>
<name>A0AAP0BNX0_9ASPA</name>
<dbReference type="EMBL" id="JBBWWQ010000005">
    <property type="protein sequence ID" value="KAK8946386.1"/>
    <property type="molecule type" value="Genomic_DNA"/>
</dbReference>
<proteinExistence type="predicted"/>